<feature type="domain" description="Protein kinase" evidence="2">
    <location>
        <begin position="279"/>
        <end position="605"/>
    </location>
</feature>
<dbReference type="EMBL" id="CAJMWW010000299">
    <property type="protein sequence ID" value="CAE6464448.1"/>
    <property type="molecule type" value="Genomic_DNA"/>
</dbReference>
<evidence type="ECO:0000313" key="4">
    <source>
        <dbReference type="Proteomes" id="UP000663841"/>
    </source>
</evidence>
<feature type="compositionally biased region" description="Low complexity" evidence="1">
    <location>
        <begin position="235"/>
        <end position="244"/>
    </location>
</feature>
<proteinExistence type="predicted"/>
<feature type="compositionally biased region" description="Polar residues" evidence="1">
    <location>
        <begin position="256"/>
        <end position="274"/>
    </location>
</feature>
<gene>
    <name evidence="3" type="ORF">RDB_LOCUS160350</name>
</gene>
<evidence type="ECO:0000259" key="2">
    <source>
        <dbReference type="PROSITE" id="PS50011"/>
    </source>
</evidence>
<reference evidence="3" key="1">
    <citation type="submission" date="2021-01" db="EMBL/GenBank/DDBJ databases">
        <authorList>
            <person name="Kaushik A."/>
        </authorList>
    </citation>
    <scope>NUCLEOTIDE SEQUENCE</scope>
    <source>
        <strain evidence="3">AG3-T5</strain>
    </source>
</reference>
<feature type="compositionally biased region" description="Low complexity" evidence="1">
    <location>
        <begin position="181"/>
        <end position="195"/>
    </location>
</feature>
<dbReference type="Pfam" id="PF07714">
    <property type="entry name" value="PK_Tyr_Ser-Thr"/>
    <property type="match status" value="1"/>
</dbReference>
<dbReference type="GO" id="GO:0005524">
    <property type="term" value="F:ATP binding"/>
    <property type="evidence" value="ECO:0007669"/>
    <property type="project" value="InterPro"/>
</dbReference>
<feature type="region of interest" description="Disordered" evidence="1">
    <location>
        <begin position="129"/>
        <end position="274"/>
    </location>
</feature>
<feature type="region of interest" description="Disordered" evidence="1">
    <location>
        <begin position="1"/>
        <end position="20"/>
    </location>
</feature>
<dbReference type="Gene3D" id="3.30.200.20">
    <property type="entry name" value="Phosphorylase Kinase, domain 1"/>
    <property type="match status" value="1"/>
</dbReference>
<dbReference type="InterPro" id="IPR011009">
    <property type="entry name" value="Kinase-like_dom_sf"/>
</dbReference>
<dbReference type="Gene3D" id="1.10.510.10">
    <property type="entry name" value="Transferase(Phosphotransferase) domain 1"/>
    <property type="match status" value="1"/>
</dbReference>
<dbReference type="PANTHER" id="PTHR44329">
    <property type="entry name" value="SERINE/THREONINE-PROTEIN KINASE TNNI3K-RELATED"/>
    <property type="match status" value="1"/>
</dbReference>
<dbReference type="InterPro" id="IPR001245">
    <property type="entry name" value="Ser-Thr/Tyr_kinase_cat_dom"/>
</dbReference>
<evidence type="ECO:0000313" key="3">
    <source>
        <dbReference type="EMBL" id="CAE6464448.1"/>
    </source>
</evidence>
<feature type="compositionally biased region" description="Basic and acidic residues" evidence="1">
    <location>
        <begin position="155"/>
        <end position="166"/>
    </location>
</feature>
<organism evidence="3 4">
    <name type="scientific">Rhizoctonia solani</name>
    <dbReference type="NCBI Taxonomy" id="456999"/>
    <lineage>
        <taxon>Eukaryota</taxon>
        <taxon>Fungi</taxon>
        <taxon>Dikarya</taxon>
        <taxon>Basidiomycota</taxon>
        <taxon>Agaricomycotina</taxon>
        <taxon>Agaricomycetes</taxon>
        <taxon>Cantharellales</taxon>
        <taxon>Ceratobasidiaceae</taxon>
        <taxon>Rhizoctonia</taxon>
    </lineage>
</organism>
<protein>
    <recommendedName>
        <fullName evidence="2">Protein kinase domain-containing protein</fullName>
    </recommendedName>
</protein>
<sequence>MPATPIPSEQPLMSSLVPPPSNDLDTSIFTTFNDKSLNKAFSNINPNIHPNDPLSLTLPSIAVMFPDFVGDADGHGNFDELSTENYEWWSAFMDDFFSPNYSNSNFELGSSELMQPSMVKVGYEPATGLEHQPTTWPSSRPHRPLKHWPGLPRPIDNEYHHQDSKSHAQSGSPYIFPKPYSGSSPQSAFASPSQQRIATRHSTGLPMFARSSTKAAPRPRGYTPPLAPGLRFRSEPLSPLTLPLEPNPLPHTPDPSTSQVSTGKRSNDASLPRTNRCSYQFEVGTNHPEYSAIWENNPIKGQEDSSSLCHLRLWSDPSPTIGLGSTLPSQHSINMVLPNVMTAQIIGHTTPLVTIIEYLANHGCPDVTSNIRNVEEHSRYSGSLSDVYQGRWADGNLVAVKCLRALSNSDTPPGKLLKHTARELYTWSRASHPNILELYGLAMCAQIAAGLLYMHNLGLVHGDIKGTNVVVSEDGTAKLTDFGSATMAREFAIAFTATQTVNYSIRWAAPELFQSQCPRFESDVYAFAKTVLEALTGDIPHKGLNDFAIMRSVGVEGKLPDRPRQIPLGSKQGNKLWDMLSRCWHLEPEQRPLINEVYELMNEMTQDELQY</sequence>
<name>A0A8H3GSX8_9AGAM</name>
<dbReference type="SMART" id="SM00220">
    <property type="entry name" value="S_TKc"/>
    <property type="match status" value="1"/>
</dbReference>
<evidence type="ECO:0000256" key="1">
    <source>
        <dbReference type="SAM" id="MobiDB-lite"/>
    </source>
</evidence>
<dbReference type="GO" id="GO:0004674">
    <property type="term" value="F:protein serine/threonine kinase activity"/>
    <property type="evidence" value="ECO:0007669"/>
    <property type="project" value="TreeGrafter"/>
</dbReference>
<dbReference type="AlphaFoldDB" id="A0A8H3GSX8"/>
<dbReference type="InterPro" id="IPR051681">
    <property type="entry name" value="Ser/Thr_Kinases-Pseudokinases"/>
</dbReference>
<dbReference type="PROSITE" id="PS50011">
    <property type="entry name" value="PROTEIN_KINASE_DOM"/>
    <property type="match status" value="1"/>
</dbReference>
<dbReference type="PROSITE" id="PS00108">
    <property type="entry name" value="PROTEIN_KINASE_ST"/>
    <property type="match status" value="1"/>
</dbReference>
<dbReference type="PANTHER" id="PTHR44329:SF214">
    <property type="entry name" value="PROTEIN KINASE DOMAIN-CONTAINING PROTEIN"/>
    <property type="match status" value="1"/>
</dbReference>
<comment type="caution">
    <text evidence="3">The sequence shown here is derived from an EMBL/GenBank/DDBJ whole genome shotgun (WGS) entry which is preliminary data.</text>
</comment>
<dbReference type="InterPro" id="IPR000719">
    <property type="entry name" value="Prot_kinase_dom"/>
</dbReference>
<dbReference type="Proteomes" id="UP000663841">
    <property type="component" value="Unassembled WGS sequence"/>
</dbReference>
<dbReference type="SUPFAM" id="SSF56112">
    <property type="entry name" value="Protein kinase-like (PK-like)"/>
    <property type="match status" value="1"/>
</dbReference>
<accession>A0A8H3GSX8</accession>
<dbReference type="InterPro" id="IPR008271">
    <property type="entry name" value="Ser/Thr_kinase_AS"/>
</dbReference>